<dbReference type="AlphaFoldDB" id="A0A0V1DEE1"/>
<organism evidence="1 2">
    <name type="scientific">Trichinella britovi</name>
    <name type="common">Parasitic roundworm</name>
    <dbReference type="NCBI Taxonomy" id="45882"/>
    <lineage>
        <taxon>Eukaryota</taxon>
        <taxon>Metazoa</taxon>
        <taxon>Ecdysozoa</taxon>
        <taxon>Nematoda</taxon>
        <taxon>Enoplea</taxon>
        <taxon>Dorylaimia</taxon>
        <taxon>Trichinellida</taxon>
        <taxon>Trichinellidae</taxon>
        <taxon>Trichinella</taxon>
    </lineage>
</organism>
<name>A0A0V1DEE1_TRIBR</name>
<dbReference type="EMBL" id="JYDI01000009">
    <property type="protein sequence ID" value="KRY59813.1"/>
    <property type="molecule type" value="Genomic_DNA"/>
</dbReference>
<evidence type="ECO:0000313" key="1">
    <source>
        <dbReference type="EMBL" id="KRY59813.1"/>
    </source>
</evidence>
<comment type="caution">
    <text evidence="1">The sequence shown here is derived from an EMBL/GenBank/DDBJ whole genome shotgun (WGS) entry which is preliminary data.</text>
</comment>
<protein>
    <submittedName>
        <fullName evidence="1">Uncharacterized protein</fullName>
    </submittedName>
</protein>
<evidence type="ECO:0000313" key="2">
    <source>
        <dbReference type="Proteomes" id="UP000054653"/>
    </source>
</evidence>
<keyword evidence="2" id="KW-1185">Reference proteome</keyword>
<dbReference type="Proteomes" id="UP000054653">
    <property type="component" value="Unassembled WGS sequence"/>
</dbReference>
<accession>A0A0V1DEE1</accession>
<gene>
    <name evidence="1" type="ORF">T03_1984</name>
</gene>
<sequence length="107" mass="12185">MKQVGILKKNNQIYICLCKPYNTTSRFFQFCFTIGPGEVAIGCFIFNQLVPIFLITNNNENCLIDPARSSFYFNKVLSDPKLECKTLEFQGSIGPYTINIFHAAFLV</sequence>
<proteinExistence type="predicted"/>
<reference evidence="1 2" key="1">
    <citation type="submission" date="2015-01" db="EMBL/GenBank/DDBJ databases">
        <title>Evolution of Trichinella species and genotypes.</title>
        <authorList>
            <person name="Korhonen P.K."/>
            <person name="Edoardo P."/>
            <person name="Giuseppe L.R."/>
            <person name="Gasser R.B."/>
        </authorList>
    </citation>
    <scope>NUCLEOTIDE SEQUENCE [LARGE SCALE GENOMIC DNA]</scope>
    <source>
        <strain evidence="1">ISS120</strain>
    </source>
</reference>